<reference evidence="3" key="1">
    <citation type="journal article" date="2017" name="bioRxiv">
        <title>Comparative analysis of the genomes of Stylophora pistillata and Acropora digitifera provides evidence for extensive differences between species of corals.</title>
        <authorList>
            <person name="Voolstra C.R."/>
            <person name="Li Y."/>
            <person name="Liew Y.J."/>
            <person name="Baumgarten S."/>
            <person name="Zoccola D."/>
            <person name="Flot J.-F."/>
            <person name="Tambutte S."/>
            <person name="Allemand D."/>
            <person name="Aranda M."/>
        </authorList>
    </citation>
    <scope>NUCLEOTIDE SEQUENCE [LARGE SCALE GENOMIC DNA]</scope>
</reference>
<feature type="transmembrane region" description="Helical" evidence="1">
    <location>
        <begin position="51"/>
        <end position="77"/>
    </location>
</feature>
<dbReference type="AlphaFoldDB" id="A0A2B4SGU9"/>
<keyword evidence="3" id="KW-1185">Reference proteome</keyword>
<comment type="caution">
    <text evidence="2">The sequence shown here is derived from an EMBL/GenBank/DDBJ whole genome shotgun (WGS) entry which is preliminary data.</text>
</comment>
<evidence type="ECO:0000313" key="2">
    <source>
        <dbReference type="EMBL" id="PFX29914.1"/>
    </source>
</evidence>
<evidence type="ECO:0000313" key="3">
    <source>
        <dbReference type="Proteomes" id="UP000225706"/>
    </source>
</evidence>
<sequence>MSICFFITVQVKVEMALKVENYNYTIELENKSSPQYKEIEENLTAEQDIAFAWWIIVVAVLGVILAFAILVGMIIVYRRKRAQERQEREILIVLAPGISKNIKSWIMEIA</sequence>
<gene>
    <name evidence="2" type="ORF">AWC38_SpisGene5274</name>
</gene>
<keyword evidence="1" id="KW-1133">Transmembrane helix</keyword>
<keyword evidence="1" id="KW-0812">Transmembrane</keyword>
<name>A0A2B4SGU9_STYPI</name>
<dbReference type="EMBL" id="LSMT01000058">
    <property type="protein sequence ID" value="PFX29914.1"/>
    <property type="molecule type" value="Genomic_DNA"/>
</dbReference>
<dbReference type="Proteomes" id="UP000225706">
    <property type="component" value="Unassembled WGS sequence"/>
</dbReference>
<evidence type="ECO:0000256" key="1">
    <source>
        <dbReference type="SAM" id="Phobius"/>
    </source>
</evidence>
<keyword evidence="1" id="KW-0472">Membrane</keyword>
<organism evidence="2 3">
    <name type="scientific">Stylophora pistillata</name>
    <name type="common">Smooth cauliflower coral</name>
    <dbReference type="NCBI Taxonomy" id="50429"/>
    <lineage>
        <taxon>Eukaryota</taxon>
        <taxon>Metazoa</taxon>
        <taxon>Cnidaria</taxon>
        <taxon>Anthozoa</taxon>
        <taxon>Hexacorallia</taxon>
        <taxon>Scleractinia</taxon>
        <taxon>Astrocoeniina</taxon>
        <taxon>Pocilloporidae</taxon>
        <taxon>Stylophora</taxon>
    </lineage>
</organism>
<accession>A0A2B4SGU9</accession>
<protein>
    <submittedName>
        <fullName evidence="2">Uncharacterized protein</fullName>
    </submittedName>
</protein>
<dbReference type="STRING" id="50429.A0A2B4SGU9"/>
<proteinExistence type="predicted"/>